<evidence type="ECO:0000259" key="2">
    <source>
        <dbReference type="Pfam" id="PF00733"/>
    </source>
</evidence>
<organism evidence="3 4">
    <name type="scientific">Streptomyces litchfieldiae</name>
    <dbReference type="NCBI Taxonomy" id="3075543"/>
    <lineage>
        <taxon>Bacteria</taxon>
        <taxon>Bacillati</taxon>
        <taxon>Actinomycetota</taxon>
        <taxon>Actinomycetes</taxon>
        <taxon>Kitasatosporales</taxon>
        <taxon>Streptomycetaceae</taxon>
        <taxon>Streptomyces</taxon>
    </lineage>
</organism>
<dbReference type="Gene3D" id="3.40.50.620">
    <property type="entry name" value="HUPs"/>
    <property type="match status" value="1"/>
</dbReference>
<dbReference type="SUPFAM" id="SSF52402">
    <property type="entry name" value="Adenine nucleotide alpha hydrolases-like"/>
    <property type="match status" value="1"/>
</dbReference>
<dbReference type="Pfam" id="PF00733">
    <property type="entry name" value="Asn_synthase"/>
    <property type="match status" value="1"/>
</dbReference>
<reference evidence="4" key="1">
    <citation type="submission" date="2023-07" db="EMBL/GenBank/DDBJ databases">
        <title>30 novel species of actinomycetes from the DSMZ collection.</title>
        <authorList>
            <person name="Nouioui I."/>
        </authorList>
    </citation>
    <scope>NUCLEOTIDE SEQUENCE [LARGE SCALE GENOMIC DNA]</scope>
    <source>
        <strain evidence="4">DSM 44938</strain>
    </source>
</reference>
<feature type="region of interest" description="Disordered" evidence="1">
    <location>
        <begin position="606"/>
        <end position="630"/>
    </location>
</feature>
<proteinExistence type="predicted"/>
<dbReference type="InterPro" id="IPR014729">
    <property type="entry name" value="Rossmann-like_a/b/a_fold"/>
</dbReference>
<evidence type="ECO:0000313" key="4">
    <source>
        <dbReference type="Proteomes" id="UP001183246"/>
    </source>
</evidence>
<comment type="caution">
    <text evidence="3">The sequence shown here is derived from an EMBL/GenBank/DDBJ whole genome shotgun (WGS) entry which is preliminary data.</text>
</comment>
<protein>
    <submittedName>
        <fullName evidence="3">Asparagine synthase-related protein</fullName>
    </submittedName>
</protein>
<dbReference type="InterPro" id="IPR001962">
    <property type="entry name" value="Asn_synthase"/>
</dbReference>
<feature type="compositionally biased region" description="Basic and acidic residues" evidence="1">
    <location>
        <begin position="606"/>
        <end position="620"/>
    </location>
</feature>
<name>A0ABU2MT31_9ACTN</name>
<dbReference type="RefSeq" id="WP_311705370.1">
    <property type="nucleotide sequence ID" value="NZ_JAVREL010000009.1"/>
</dbReference>
<dbReference type="Proteomes" id="UP001183246">
    <property type="component" value="Unassembled WGS sequence"/>
</dbReference>
<keyword evidence="4" id="KW-1185">Reference proteome</keyword>
<accession>A0ABU2MT31</accession>
<gene>
    <name evidence="3" type="ORF">RM590_16645</name>
</gene>
<feature type="compositionally biased region" description="Low complexity" evidence="1">
    <location>
        <begin position="621"/>
        <end position="630"/>
    </location>
</feature>
<sequence>MADASETSVSCGASWFVVLPDHERARALAGRLSARACRVLPHASGRPWLVGCWDETRMTVAGAGGVRLAVAGSCSLTAPELTARSRALRAAADAESVVAGVAGSFHLLASVDGEVYARGSLAGDRRLYRARIDGVTTVGDRARTLAWLTGRGPDPARLAACLVVPSLPYPLAHESVWRGVTTAPPGEALHLDADGSFRTARWWRPPSADLPLDDAAKGLRDALRAAVAARVSPGEVWGADLSGGMDSTSLCFLAAEAGARLVTVTLEWSAVGNEDAHYARRAAEHLPGVTRLTFPSAALPAHFADLGERRDPGDEPTVLLRDRAQQREVIRALVEHGARRRLSGYGGDHVVTPPPAYLHALLRRRPVTALRHAAAHRARGRWPLAATLRELLSRRPLAQWLAAQAGTLGPTGRGPEPECGWAPSMALPPWATGRARDLVSELLRHAADAGPEPSAADRGAHAWLHTARVAGTSAAHLAHWSAGAGLPVETPFCDDAVITAALRVRPDLAGHPARYKPLLAAAMSGIVPAPVLARTTKDHSGEEWLTGLSAQRRLLAAWADDSRLAALGLADTGALRRALLAPGLLNGGAAELEFSLGTEAWLRDLDDHPHPAHLKEHPSEPAESTSAAAP</sequence>
<evidence type="ECO:0000313" key="3">
    <source>
        <dbReference type="EMBL" id="MDT0344234.1"/>
    </source>
</evidence>
<dbReference type="EMBL" id="JAVREL010000009">
    <property type="protein sequence ID" value="MDT0344234.1"/>
    <property type="molecule type" value="Genomic_DNA"/>
</dbReference>
<evidence type="ECO:0000256" key="1">
    <source>
        <dbReference type="SAM" id="MobiDB-lite"/>
    </source>
</evidence>
<feature type="domain" description="Asparagine synthetase" evidence="2">
    <location>
        <begin position="219"/>
        <end position="584"/>
    </location>
</feature>